<keyword evidence="3 6" id="KW-1133">Transmembrane helix</keyword>
<feature type="compositionally biased region" description="Polar residues" evidence="5">
    <location>
        <begin position="400"/>
        <end position="413"/>
    </location>
</feature>
<keyword evidence="8" id="KW-1185">Reference proteome</keyword>
<evidence type="ECO:0000256" key="2">
    <source>
        <dbReference type="ARBA" id="ARBA00022692"/>
    </source>
</evidence>
<reference evidence="7" key="1">
    <citation type="submission" date="2021-06" db="EMBL/GenBank/DDBJ databases">
        <authorList>
            <person name="Hodson N. C."/>
            <person name="Mongue J. A."/>
            <person name="Jaron S. K."/>
        </authorList>
    </citation>
    <scope>NUCLEOTIDE SEQUENCE</scope>
</reference>
<dbReference type="AlphaFoldDB" id="A0A8J2P8U7"/>
<feature type="compositionally biased region" description="Basic residues" evidence="5">
    <location>
        <begin position="132"/>
        <end position="146"/>
    </location>
</feature>
<evidence type="ECO:0008006" key="9">
    <source>
        <dbReference type="Google" id="ProtNLM"/>
    </source>
</evidence>
<keyword evidence="2 6" id="KW-0812">Transmembrane</keyword>
<dbReference type="PANTHER" id="PTHR13531:SF6">
    <property type="entry name" value="TMEM (HUMAN TRANSMEMBRANE PROTEIN) HOMOLOG"/>
    <property type="match status" value="1"/>
</dbReference>
<feature type="compositionally biased region" description="Acidic residues" evidence="5">
    <location>
        <begin position="77"/>
        <end position="86"/>
    </location>
</feature>
<feature type="compositionally biased region" description="Basic residues" evidence="5">
    <location>
        <begin position="34"/>
        <end position="43"/>
    </location>
</feature>
<gene>
    <name evidence="7" type="ORF">AFUS01_LOCUS24672</name>
</gene>
<feature type="transmembrane region" description="Helical" evidence="6">
    <location>
        <begin position="312"/>
        <end position="334"/>
    </location>
</feature>
<feature type="transmembrane region" description="Helical" evidence="6">
    <location>
        <begin position="220"/>
        <end position="238"/>
    </location>
</feature>
<evidence type="ECO:0000313" key="8">
    <source>
        <dbReference type="Proteomes" id="UP000708208"/>
    </source>
</evidence>
<evidence type="ECO:0000256" key="3">
    <source>
        <dbReference type="ARBA" id="ARBA00022989"/>
    </source>
</evidence>
<dbReference type="PANTHER" id="PTHR13531">
    <property type="entry name" value="GEO07735P1-RELATED-RELATED"/>
    <property type="match status" value="1"/>
</dbReference>
<feature type="compositionally biased region" description="Acidic residues" evidence="5">
    <location>
        <begin position="431"/>
        <end position="441"/>
    </location>
</feature>
<dbReference type="OrthoDB" id="311720at2759"/>
<dbReference type="EMBL" id="CAJVCH010310515">
    <property type="protein sequence ID" value="CAG7786088.1"/>
    <property type="molecule type" value="Genomic_DNA"/>
</dbReference>
<feature type="transmembrane region" description="Helical" evidence="6">
    <location>
        <begin position="284"/>
        <end position="306"/>
    </location>
</feature>
<dbReference type="InterPro" id="IPR019184">
    <property type="entry name" value="Uncharacterised_TM-17"/>
</dbReference>
<accession>A0A8J2P8U7</accession>
<evidence type="ECO:0000256" key="6">
    <source>
        <dbReference type="SAM" id="Phobius"/>
    </source>
</evidence>
<evidence type="ECO:0000256" key="1">
    <source>
        <dbReference type="ARBA" id="ARBA00004141"/>
    </source>
</evidence>
<protein>
    <recommendedName>
        <fullName evidence="9">Transmembrane protein</fullName>
    </recommendedName>
</protein>
<feature type="compositionally biased region" description="Polar residues" evidence="5">
    <location>
        <begin position="19"/>
        <end position="30"/>
    </location>
</feature>
<dbReference type="GO" id="GO:0016020">
    <property type="term" value="C:membrane"/>
    <property type="evidence" value="ECO:0007669"/>
    <property type="project" value="UniProtKB-SubCell"/>
</dbReference>
<comment type="subcellular location">
    <subcellularLocation>
        <location evidence="1">Membrane</location>
        <topology evidence="1">Multi-pass membrane protein</topology>
    </subcellularLocation>
</comment>
<organism evidence="7 8">
    <name type="scientific">Allacma fusca</name>
    <dbReference type="NCBI Taxonomy" id="39272"/>
    <lineage>
        <taxon>Eukaryota</taxon>
        <taxon>Metazoa</taxon>
        <taxon>Ecdysozoa</taxon>
        <taxon>Arthropoda</taxon>
        <taxon>Hexapoda</taxon>
        <taxon>Collembola</taxon>
        <taxon>Symphypleona</taxon>
        <taxon>Sminthuridae</taxon>
        <taxon>Allacma</taxon>
    </lineage>
</organism>
<evidence type="ECO:0000256" key="4">
    <source>
        <dbReference type="ARBA" id="ARBA00023136"/>
    </source>
</evidence>
<proteinExistence type="predicted"/>
<keyword evidence="4 6" id="KW-0472">Membrane</keyword>
<sequence length="441" mass="49873">MTSTEEESNGEAIREFINNGYNQRAGSNANWRKGYGKKNKKQSKASPKWNLNGTDNDEEDSQRNGKRTGKSKRDTYQDDEEQEEDAIFSPDKKRVKTKYKKDIAIDMTDDDEDGADQNGEEDEQKAPANSKGQKKGNRFFKTRNSPRHVVSPKSRENFEQSKLWKKIGILDGKDKMMWARRAFFMSTEQIFPGFTRNYGLSSKARDPAGIKLRSSVPLKICLLAHSYFVPLWFLGFVATHEFSTKSLKPLHSYVHTCITYISMGTDVLRLYAGFLSNTKDDMQLLALYWMATVILQTPMLCFIFATHGFSTWLLPLNVSLDILLGSILVLEIWFGFWHLKGLVSSEINLLYMARQMHDVVLIKDRDKKGNPRVVNCPDKGPQVDWSNNSEESSSSTSTSVKPKQSKGNSNTKAKGSKQGEKKAIPVKNSASDEDPVDGETS</sequence>
<evidence type="ECO:0000256" key="5">
    <source>
        <dbReference type="SAM" id="MobiDB-lite"/>
    </source>
</evidence>
<feature type="transmembrane region" description="Helical" evidence="6">
    <location>
        <begin position="250"/>
        <end position="272"/>
    </location>
</feature>
<feature type="compositionally biased region" description="Low complexity" evidence="5">
    <location>
        <begin position="386"/>
        <end position="399"/>
    </location>
</feature>
<name>A0A8J2P8U7_9HEXA</name>
<dbReference type="Proteomes" id="UP000708208">
    <property type="component" value="Unassembled WGS sequence"/>
</dbReference>
<feature type="compositionally biased region" description="Acidic residues" evidence="5">
    <location>
        <begin position="107"/>
        <end position="123"/>
    </location>
</feature>
<evidence type="ECO:0000313" key="7">
    <source>
        <dbReference type="EMBL" id="CAG7786088.1"/>
    </source>
</evidence>
<feature type="region of interest" description="Disordered" evidence="5">
    <location>
        <begin position="370"/>
        <end position="441"/>
    </location>
</feature>
<dbReference type="GO" id="GO:1905515">
    <property type="term" value="P:non-motile cilium assembly"/>
    <property type="evidence" value="ECO:0007669"/>
    <property type="project" value="TreeGrafter"/>
</dbReference>
<comment type="caution">
    <text evidence="7">The sequence shown here is derived from an EMBL/GenBank/DDBJ whole genome shotgun (WGS) entry which is preliminary data.</text>
</comment>
<dbReference type="Pfam" id="PF09799">
    <property type="entry name" value="Transmemb_17"/>
    <property type="match status" value="1"/>
</dbReference>
<dbReference type="GO" id="GO:0035869">
    <property type="term" value="C:ciliary transition zone"/>
    <property type="evidence" value="ECO:0007669"/>
    <property type="project" value="TreeGrafter"/>
</dbReference>
<feature type="region of interest" description="Disordered" evidence="5">
    <location>
        <begin position="1"/>
        <end position="155"/>
    </location>
</feature>